<organism evidence="2 3">
    <name type="scientific">Mycobacterium yunnanensis</name>
    <dbReference type="NCBI Taxonomy" id="368477"/>
    <lineage>
        <taxon>Bacteria</taxon>
        <taxon>Bacillati</taxon>
        <taxon>Actinomycetota</taxon>
        <taxon>Actinomycetes</taxon>
        <taxon>Mycobacteriales</taxon>
        <taxon>Mycobacteriaceae</taxon>
        <taxon>Mycobacterium</taxon>
    </lineage>
</organism>
<protein>
    <submittedName>
        <fullName evidence="2">Beta-lactamase family protein</fullName>
    </submittedName>
</protein>
<dbReference type="RefSeq" id="WP_263994843.1">
    <property type="nucleotide sequence ID" value="NZ_JACKVK010000004.1"/>
</dbReference>
<evidence type="ECO:0000259" key="1">
    <source>
        <dbReference type="Pfam" id="PF00144"/>
    </source>
</evidence>
<dbReference type="PANTHER" id="PTHR46825">
    <property type="entry name" value="D-ALANYL-D-ALANINE-CARBOXYPEPTIDASE/ENDOPEPTIDASE AMPH"/>
    <property type="match status" value="1"/>
</dbReference>
<dbReference type="InterPro" id="IPR012338">
    <property type="entry name" value="Beta-lactam/transpept-like"/>
</dbReference>
<dbReference type="AlphaFoldDB" id="A0A9X2YYW5"/>
<dbReference type="PANTHER" id="PTHR46825:SF9">
    <property type="entry name" value="BETA-LACTAMASE-RELATED DOMAIN-CONTAINING PROTEIN"/>
    <property type="match status" value="1"/>
</dbReference>
<accession>A0A9X2YYW5</accession>
<dbReference type="InterPro" id="IPR050491">
    <property type="entry name" value="AmpC-like"/>
</dbReference>
<dbReference type="Proteomes" id="UP001141629">
    <property type="component" value="Unassembled WGS sequence"/>
</dbReference>
<dbReference type="SUPFAM" id="SSF56601">
    <property type="entry name" value="beta-lactamase/transpeptidase-like"/>
    <property type="match status" value="1"/>
</dbReference>
<feature type="domain" description="Beta-lactamase-related" evidence="1">
    <location>
        <begin position="37"/>
        <end position="319"/>
    </location>
</feature>
<dbReference type="EMBL" id="JACKVK010000004">
    <property type="protein sequence ID" value="MCV7420056.1"/>
    <property type="molecule type" value="Genomic_DNA"/>
</dbReference>
<reference evidence="2" key="1">
    <citation type="submission" date="2020-07" db="EMBL/GenBank/DDBJ databases">
        <authorList>
            <person name="Pettersson B.M.F."/>
            <person name="Behra P.R.K."/>
            <person name="Ramesh M."/>
            <person name="Das S."/>
            <person name="Dasgupta S."/>
            <person name="Kirsebom L.A."/>
        </authorList>
    </citation>
    <scope>NUCLEOTIDE SEQUENCE</scope>
    <source>
        <strain evidence="2">DSM 44838</strain>
    </source>
</reference>
<dbReference type="Pfam" id="PF00144">
    <property type="entry name" value="Beta-lactamase"/>
    <property type="match status" value="1"/>
</dbReference>
<dbReference type="InterPro" id="IPR001466">
    <property type="entry name" value="Beta-lactam-related"/>
</dbReference>
<dbReference type="Gene3D" id="3.40.710.10">
    <property type="entry name" value="DD-peptidase/beta-lactamase superfamily"/>
    <property type="match status" value="1"/>
</dbReference>
<name>A0A9X2YYW5_9MYCO</name>
<evidence type="ECO:0000313" key="3">
    <source>
        <dbReference type="Proteomes" id="UP001141629"/>
    </source>
</evidence>
<sequence>MSPAARPPGLGPATGDFALVARIEPLLRSASLTDRVGVAHLRRGDLTVAHFGAQANTVYEIGSVTKTMTASLFADAVTAGEIDTDTTLGSVFAVTGQADAVTMEELVSHRSGLPRVTGRRRDLARAVVAALRHRNPYVADVRALLAAAGDAKLVDRGTFSYSNLGMALLGQALARRGGTEYPDLLDRRLFGRLSMSRSTTPLTARDQPPGALTGWSASGHGEEAWSMNAYAPAGGVRSTLDDMARYAAALLDGAAPGVDALEPRWDAGDGRRVGYAWFVDRIDGATVTWHNGTTGGFSSMIALDRDRAAAVVILANTVAMLDEIAIRLLLERD</sequence>
<gene>
    <name evidence="2" type="ORF">H7K45_05855</name>
</gene>
<comment type="caution">
    <text evidence="2">The sequence shown here is derived from an EMBL/GenBank/DDBJ whole genome shotgun (WGS) entry which is preliminary data.</text>
</comment>
<keyword evidence="3" id="KW-1185">Reference proteome</keyword>
<evidence type="ECO:0000313" key="2">
    <source>
        <dbReference type="EMBL" id="MCV7420056.1"/>
    </source>
</evidence>
<reference evidence="2" key="2">
    <citation type="journal article" date="2022" name="BMC Genomics">
        <title>Comparative genome analysis of mycobacteria focusing on tRNA and non-coding RNA.</title>
        <authorList>
            <person name="Behra P.R.K."/>
            <person name="Pettersson B.M.F."/>
            <person name="Ramesh M."/>
            <person name="Das S."/>
            <person name="Dasgupta S."/>
            <person name="Kirsebom L.A."/>
        </authorList>
    </citation>
    <scope>NUCLEOTIDE SEQUENCE</scope>
    <source>
        <strain evidence="2">DSM 44838</strain>
    </source>
</reference>
<proteinExistence type="predicted"/>